<feature type="compositionally biased region" description="Basic and acidic residues" evidence="1">
    <location>
        <begin position="207"/>
        <end position="216"/>
    </location>
</feature>
<evidence type="ECO:0000313" key="2">
    <source>
        <dbReference type="EMBL" id="SOQ41180.1"/>
    </source>
</evidence>
<evidence type="ECO:0000256" key="1">
    <source>
        <dbReference type="SAM" id="MobiDB-lite"/>
    </source>
</evidence>
<organism evidence="2">
    <name type="scientific">Spodoptera frugiperda</name>
    <name type="common">Fall armyworm</name>
    <dbReference type="NCBI Taxonomy" id="7108"/>
    <lineage>
        <taxon>Eukaryota</taxon>
        <taxon>Metazoa</taxon>
        <taxon>Ecdysozoa</taxon>
        <taxon>Arthropoda</taxon>
        <taxon>Hexapoda</taxon>
        <taxon>Insecta</taxon>
        <taxon>Pterygota</taxon>
        <taxon>Neoptera</taxon>
        <taxon>Endopterygota</taxon>
        <taxon>Lepidoptera</taxon>
        <taxon>Glossata</taxon>
        <taxon>Ditrysia</taxon>
        <taxon>Noctuoidea</taxon>
        <taxon>Noctuidae</taxon>
        <taxon>Amphipyrinae</taxon>
        <taxon>Spodoptera</taxon>
    </lineage>
</organism>
<feature type="region of interest" description="Disordered" evidence="1">
    <location>
        <begin position="172"/>
        <end position="375"/>
    </location>
</feature>
<gene>
    <name evidence="2" type="ORF">SFRICE_025603</name>
</gene>
<reference evidence="2" key="1">
    <citation type="submission" date="2016-07" db="EMBL/GenBank/DDBJ databases">
        <authorList>
            <person name="Bretaudeau A."/>
        </authorList>
    </citation>
    <scope>NUCLEOTIDE SEQUENCE</scope>
    <source>
        <strain evidence="2">Rice</strain>
        <tissue evidence="2">Whole body</tissue>
    </source>
</reference>
<feature type="compositionally biased region" description="Low complexity" evidence="1">
    <location>
        <begin position="327"/>
        <end position="339"/>
    </location>
</feature>
<protein>
    <submittedName>
        <fullName evidence="2">SFRICE_025603</fullName>
    </submittedName>
</protein>
<feature type="compositionally biased region" description="Basic and acidic residues" evidence="1">
    <location>
        <begin position="354"/>
        <end position="375"/>
    </location>
</feature>
<feature type="region of interest" description="Disordered" evidence="1">
    <location>
        <begin position="79"/>
        <end position="118"/>
    </location>
</feature>
<feature type="compositionally biased region" description="Basic and acidic residues" evidence="1">
    <location>
        <begin position="181"/>
        <end position="199"/>
    </location>
</feature>
<proteinExistence type="predicted"/>
<feature type="compositionally biased region" description="Basic and acidic residues" evidence="1">
    <location>
        <begin position="316"/>
        <end position="326"/>
    </location>
</feature>
<feature type="compositionally biased region" description="Polar residues" evidence="1">
    <location>
        <begin position="340"/>
        <end position="350"/>
    </location>
</feature>
<dbReference type="AlphaFoldDB" id="A0A2H1VK31"/>
<accession>A0A2H1VK31</accession>
<feature type="compositionally biased region" description="Basic and acidic residues" evidence="1">
    <location>
        <begin position="249"/>
        <end position="309"/>
    </location>
</feature>
<dbReference type="EMBL" id="ODYU01002989">
    <property type="protein sequence ID" value="SOQ41180.1"/>
    <property type="molecule type" value="Genomic_DNA"/>
</dbReference>
<feature type="compositionally biased region" description="Basic and acidic residues" evidence="1">
    <location>
        <begin position="226"/>
        <end position="237"/>
    </location>
</feature>
<sequence>MEGPSPSKRRKIGDEAREMIAKVYHFLKEEYEFTDLHKEPNADITHLRNITQRTAEATGVCERTVYKILQEEREKLREKFAAAGTSQSTQQKSFKEDKSEESDVTARVNEGTEPKIPEVRNVVATTSKEMPDGTIIASRSTERILVIKKDISEELSVATEANKIAAQRAIKEERDLTEESYVPKKEIDTKEERSSEDRGLPPLTEELGIKQERSTSEESDLPSLTKEIDIKQERSSSEESDFPSLTEEGDIKQERDVSEDRDLPTLTEDVKEETATSEERDLPTLTEEVKEETGTSEERSTTSEERITSEDSNTSEGRETSEESRSSSEGSKSSSEESNVNANGESTRISLNGIKDEDTREESSDIRRRRFRDWS</sequence>
<name>A0A2H1VK31_SPOFR</name>